<dbReference type="PROSITE" id="PS50088">
    <property type="entry name" value="ANK_REPEAT"/>
    <property type="match status" value="18"/>
</dbReference>
<dbReference type="InterPro" id="IPR036770">
    <property type="entry name" value="Ankyrin_rpt-contain_sf"/>
</dbReference>
<dbReference type="InterPro" id="IPR000719">
    <property type="entry name" value="Prot_kinase_dom"/>
</dbReference>
<keyword evidence="7" id="KW-1185">Reference proteome</keyword>
<dbReference type="PANTHER" id="PTHR24198">
    <property type="entry name" value="ANKYRIN REPEAT AND PROTEIN KINASE DOMAIN-CONTAINING PROTEIN"/>
    <property type="match status" value="1"/>
</dbReference>
<feature type="repeat" description="ANK" evidence="3">
    <location>
        <begin position="1049"/>
        <end position="1081"/>
    </location>
</feature>
<reference evidence="6 7" key="1">
    <citation type="submission" date="2017-06" db="EMBL/GenBank/DDBJ databases">
        <title>A platform for efficient transgenesis in Macrostomum lignano, a flatworm model organism for stem cell research.</title>
        <authorList>
            <person name="Berezikov E."/>
        </authorList>
    </citation>
    <scope>NUCLEOTIDE SEQUENCE [LARGE SCALE GENOMIC DNA]</scope>
    <source>
        <strain evidence="6">DV1</strain>
        <tissue evidence="6">Whole organism</tissue>
    </source>
</reference>
<dbReference type="SUPFAM" id="SSF56112">
    <property type="entry name" value="Protein kinase-like (PK-like)"/>
    <property type="match status" value="1"/>
</dbReference>
<feature type="compositionally biased region" description="Basic and acidic residues" evidence="4">
    <location>
        <begin position="47"/>
        <end position="57"/>
    </location>
</feature>
<feature type="repeat" description="ANK" evidence="3">
    <location>
        <begin position="246"/>
        <end position="278"/>
    </location>
</feature>
<dbReference type="Pfam" id="PF13637">
    <property type="entry name" value="Ank_4"/>
    <property type="match status" value="2"/>
</dbReference>
<evidence type="ECO:0000256" key="2">
    <source>
        <dbReference type="ARBA" id="ARBA00023043"/>
    </source>
</evidence>
<evidence type="ECO:0000256" key="1">
    <source>
        <dbReference type="ARBA" id="ARBA00022737"/>
    </source>
</evidence>
<feature type="repeat" description="ANK" evidence="3">
    <location>
        <begin position="846"/>
        <end position="878"/>
    </location>
</feature>
<feature type="repeat" description="ANK" evidence="3">
    <location>
        <begin position="141"/>
        <end position="173"/>
    </location>
</feature>
<feature type="repeat" description="ANK" evidence="3">
    <location>
        <begin position="412"/>
        <end position="444"/>
    </location>
</feature>
<dbReference type="PRINTS" id="PR01415">
    <property type="entry name" value="ANKYRIN"/>
</dbReference>
<dbReference type="Proteomes" id="UP000215902">
    <property type="component" value="Unassembled WGS sequence"/>
</dbReference>
<dbReference type="InterPro" id="IPR002110">
    <property type="entry name" value="Ankyrin_rpt"/>
</dbReference>
<evidence type="ECO:0000256" key="3">
    <source>
        <dbReference type="PROSITE-ProRule" id="PRU00023"/>
    </source>
</evidence>
<proteinExistence type="predicted"/>
<dbReference type="OrthoDB" id="10250315at2759"/>
<keyword evidence="2 3" id="KW-0040">ANK repeat</keyword>
<feature type="region of interest" description="Disordered" evidence="4">
    <location>
        <begin position="1716"/>
        <end position="1785"/>
    </location>
</feature>
<feature type="repeat" description="ANK" evidence="3">
    <location>
        <begin position="478"/>
        <end position="510"/>
    </location>
</feature>
<feature type="repeat" description="ANK" evidence="3">
    <location>
        <begin position="279"/>
        <end position="311"/>
    </location>
</feature>
<feature type="repeat" description="ANK" evidence="3">
    <location>
        <begin position="779"/>
        <end position="811"/>
    </location>
</feature>
<dbReference type="Gene3D" id="1.10.510.10">
    <property type="entry name" value="Transferase(Phosphotransferase) domain 1"/>
    <property type="match status" value="1"/>
</dbReference>
<dbReference type="PROSITE" id="PS50011">
    <property type="entry name" value="PROTEIN_KINASE_DOM"/>
    <property type="match status" value="1"/>
</dbReference>
<accession>A0A267GCE0</accession>
<feature type="repeat" description="ANK" evidence="3">
    <location>
        <begin position="680"/>
        <end position="712"/>
    </location>
</feature>
<feature type="repeat" description="ANK" evidence="3">
    <location>
        <begin position="1625"/>
        <end position="1657"/>
    </location>
</feature>
<dbReference type="PROSITE" id="PS50297">
    <property type="entry name" value="ANK_REP_REGION"/>
    <property type="match status" value="14"/>
</dbReference>
<feature type="compositionally biased region" description="Polar residues" evidence="4">
    <location>
        <begin position="1766"/>
        <end position="1777"/>
    </location>
</feature>
<dbReference type="EMBL" id="NIVC01000411">
    <property type="protein sequence ID" value="PAA83693.1"/>
    <property type="molecule type" value="Genomic_DNA"/>
</dbReference>
<organism evidence="6 7">
    <name type="scientific">Macrostomum lignano</name>
    <dbReference type="NCBI Taxonomy" id="282301"/>
    <lineage>
        <taxon>Eukaryota</taxon>
        <taxon>Metazoa</taxon>
        <taxon>Spiralia</taxon>
        <taxon>Lophotrochozoa</taxon>
        <taxon>Platyhelminthes</taxon>
        <taxon>Rhabditophora</taxon>
        <taxon>Macrostomorpha</taxon>
        <taxon>Macrostomida</taxon>
        <taxon>Macrostomidae</taxon>
        <taxon>Macrostomum</taxon>
    </lineage>
</organism>
<dbReference type="Pfam" id="PF12796">
    <property type="entry name" value="Ank_2"/>
    <property type="match status" value="8"/>
</dbReference>
<feature type="repeat" description="ANK" evidence="3">
    <location>
        <begin position="1082"/>
        <end position="1114"/>
    </location>
</feature>
<evidence type="ECO:0000256" key="4">
    <source>
        <dbReference type="SAM" id="MobiDB-lite"/>
    </source>
</evidence>
<feature type="repeat" description="ANK" evidence="3">
    <location>
        <begin position="812"/>
        <end position="844"/>
    </location>
</feature>
<feature type="repeat" description="ANK" evidence="3">
    <location>
        <begin position="1558"/>
        <end position="1581"/>
    </location>
</feature>
<dbReference type="Gene3D" id="1.25.40.20">
    <property type="entry name" value="Ankyrin repeat-containing domain"/>
    <property type="match status" value="8"/>
</dbReference>
<dbReference type="InterPro" id="IPR011009">
    <property type="entry name" value="Kinase-like_dom_sf"/>
</dbReference>
<gene>
    <name evidence="6" type="ORF">BOX15_Mlig016864g1</name>
</gene>
<keyword evidence="1" id="KW-0677">Repeat</keyword>
<feature type="repeat" description="ANK" evidence="3">
    <location>
        <begin position="1592"/>
        <end position="1624"/>
    </location>
</feature>
<name>A0A267GCE0_9PLAT</name>
<dbReference type="SMART" id="SM00220">
    <property type="entry name" value="S_TKc"/>
    <property type="match status" value="1"/>
</dbReference>
<evidence type="ECO:0000313" key="7">
    <source>
        <dbReference type="Proteomes" id="UP000215902"/>
    </source>
</evidence>
<dbReference type="GO" id="GO:0005524">
    <property type="term" value="F:ATP binding"/>
    <property type="evidence" value="ECO:0007669"/>
    <property type="project" value="InterPro"/>
</dbReference>
<dbReference type="SMART" id="SM00248">
    <property type="entry name" value="ANK"/>
    <property type="match status" value="41"/>
</dbReference>
<feature type="repeat" description="ANK" evidence="3">
    <location>
        <begin position="1284"/>
        <end position="1316"/>
    </location>
</feature>
<dbReference type="Pfam" id="PF00023">
    <property type="entry name" value="Ank"/>
    <property type="match status" value="4"/>
</dbReference>
<feature type="repeat" description="ANK" evidence="3">
    <location>
        <begin position="108"/>
        <end position="140"/>
    </location>
</feature>
<feature type="repeat" description="ANK" evidence="3">
    <location>
        <begin position="646"/>
        <end position="666"/>
    </location>
</feature>
<feature type="compositionally biased region" description="Polar residues" evidence="4">
    <location>
        <begin position="1741"/>
        <end position="1751"/>
    </location>
</feature>
<comment type="caution">
    <text evidence="6">The sequence shown here is derived from an EMBL/GenBank/DDBJ whole genome shotgun (WGS) entry which is preliminary data.</text>
</comment>
<dbReference type="PANTHER" id="PTHR24198:SF165">
    <property type="entry name" value="ANKYRIN REPEAT-CONTAINING PROTEIN-RELATED"/>
    <property type="match status" value="1"/>
</dbReference>
<evidence type="ECO:0000259" key="5">
    <source>
        <dbReference type="PROSITE" id="PS50011"/>
    </source>
</evidence>
<dbReference type="GO" id="GO:0004672">
    <property type="term" value="F:protein kinase activity"/>
    <property type="evidence" value="ECO:0007669"/>
    <property type="project" value="InterPro"/>
</dbReference>
<dbReference type="SUPFAM" id="SSF48403">
    <property type="entry name" value="Ankyrin repeat"/>
    <property type="match status" value="5"/>
</dbReference>
<dbReference type="STRING" id="282301.A0A267GCE0"/>
<feature type="region of interest" description="Disordered" evidence="4">
    <location>
        <begin position="32"/>
        <end position="72"/>
    </location>
</feature>
<dbReference type="Pfam" id="PF00069">
    <property type="entry name" value="Pkinase"/>
    <property type="match status" value="1"/>
</dbReference>
<sequence length="2054" mass="226598">MEKLLRDLHPELQEMLTNAEVPRDFRQLKKHLKRQQMELKKHLKQLQKKEKEEKETSSESSSSESDEDGDDQMEAEVKALFSSVKMGDFNFCSHILQTGVNVNSTGPKKATPLHLAAQEDKADIANLLLSRGADVNAVDRVGNTPLMIAVMRTHRLLIRILVERGTDLKKKNKQSLTAADIALMLEDLEILELLEAKQKAVQYDSKVHDKTILRLVSKGKTQMIDFWLKNFRKKENKCSADQQYKDGRTIAFAAALSGSMEILELVDKYGANLDLPDNSNSSPLFCAAQNGFEKIVKLLLDKGCDVNRVNKNGRTPLFFAIQTSNLCISNLLIEAGADVNKRDANETCPLAHSILSGSQEIFDLLIEKNANPRVFDKDGHDLVILSTSFKRFEILKKLHKLGLPLDHVNEKDGETPLLTACQTSSPEVVNYLLDNGCNVKVMNKKGITPVLRASAMGDLISVKRLKEHGAQLDVPAVSGDTAILAAALRGKTPLVEFLYKEGCSVTTSDDNGMGLAHLAASKSDTELLDVIRRASAPLDEQDNKGNTPLIIATIQPTNLDLMKQFIELKCNVETKNNKGKTATSIAVEQGSVEALNYLISVGGNLGNITKTGETTTMQAAKGNHLEVMKVISTSASQSNVNSTDINGKTAVHFAALSGRLEIIEFLKNEIKANCDLADKNGNTPFMLAAGKGHKSVAEKLLDFGADIHLRNKNGENSAYLAVKGNHADMLRYLSMKSCYLDQEDKNGVTPLMLACKEKNLEAVNFLLSKDCAKNSVVRNGRQLIHAACEGGSLPVVRRIVNLGVPIDSKDTSGVTPLMIAAGGGFIKVAQFLLEKKKELLSMSDESGKTALDHAILSDHVKIVELLIDSGSDVEHVMDDGRTSLLLALEKSVKDKQKVAALLINSGSDVLKKAADGLSSAHVACKFNKLLSLKKLMEKGVGLDTLTQNGDSCLTLAVPKSDPDLINLLLESELDRRHTNSQGHSAVSLACLRGDEKIFSMMFPLSSDETTKRYSNDNTLLHFACEGGSKEVIQKLITEHHMEVDATNDRSETPLHITCRSGKDDLVTLLLQHHANVDAIDDKGETPIFHAIAKDSIETCTVLIRNGADLNAVNKDGMSVLCKAYYEGRSAIVRLLKSEHPTINANLKQLPGNIGIFSQNLKNMNIKVLKRLFAEGLPVDRREGSAHLLHHAIEFCRSDIINLLLDKNAELRVKDVNGRTPLFQSIIHGRIDMATKILSQCPDAKDDVDNDGNTILHIIVLSGKPSTLQWILGKYTFDKTQANKSGRTALHVAAAVGSMEMYEMLLKKGWDATNKIKASVNSKTKVSVGHLAVLSGNMSFVRQLHETGVLSKHIGKTGPSIPQLLAQAGQMKTLDWFCRSTGVNFEDSGFLSVRNAAFVSGHEQMADWIIKRGVDLEQRDSTNGQPGSLAAVLGGNFHIVRKIFEEQQCSTSARTKHCSSLLHMAVCSRNEPLLRYVLQKGCPREETDNDGGTPILEAVWASNCRFVKILHSEYQCNLKKECKLQFNAAHYAAITGNLEIFEYIKQHLPEAYFDACNIHGNTPLMLAVLYSKSESVKYLLEKFSPEIDNKNKTSSTALHWAALNADKNITELLLDRNPTVDIQDMDGATPLMLAVQSDSVDCADLLLRKGASATTENTYGESALTLMQHSKDESMRKLSEELQEQLQLERQSGPVFGHSLGHCSLKSIHYNDHFPEEEPAEQLDESDVEIEDEANEEPEAVQQQDEPYQAQSEVRAPSVISRRTAGSAVTRTSVPQSERPSEGRLRGNVISTEVYEAGKSTVSIKIVNPTEANIQQAIKSLEELRKLVSERDVVENHLCRMQPPSLCIEVKTDQPGRPLEDHLEELRDREHRYLPEGTGLKTAKSILSGLKYLHSKGIVHGCLRLTNIRIVGEEIRLGQYGQLMRISRLSQHYQQPGYWRSDPFTAPEERQLTGTGAIDRLFTTSTTAVDMWAFGCTLHEVLIGAPPERGAENLGSDADYVTRTFARVQNLDNVPSTMLQQRRIFPENLQNAFLRVYVKLPEDRPSAPTLLNDLQ</sequence>
<protein>
    <recommendedName>
        <fullName evidence="5">Protein kinase domain-containing protein</fullName>
    </recommendedName>
</protein>
<evidence type="ECO:0000313" key="6">
    <source>
        <dbReference type="EMBL" id="PAA83693.1"/>
    </source>
</evidence>
<feature type="repeat" description="ANK" evidence="3">
    <location>
        <begin position="312"/>
        <end position="344"/>
    </location>
</feature>
<feature type="compositionally biased region" description="Acidic residues" evidence="4">
    <location>
        <begin position="1716"/>
        <end position="1738"/>
    </location>
</feature>
<feature type="domain" description="Protein kinase" evidence="5">
    <location>
        <begin position="1779"/>
        <end position="2054"/>
    </location>
</feature>